<feature type="chain" id="PRO_5028835193" description="Parvulin-like PPIase" evidence="10">
    <location>
        <begin position="29"/>
        <end position="405"/>
    </location>
</feature>
<protein>
    <recommendedName>
        <fullName evidence="1">Parvulin-like PPIase</fullName>
    </recommendedName>
    <alternativeName>
        <fullName evidence="7">Peptidyl-prolyl cis-trans isomerase plp</fullName>
    </alternativeName>
    <alternativeName>
        <fullName evidence="8">Rotamase plp</fullName>
    </alternativeName>
</protein>
<gene>
    <name evidence="12" type="ORF">GQ651_06750</name>
</gene>
<dbReference type="PANTHER" id="PTHR47637">
    <property type="entry name" value="CHAPERONE SURA"/>
    <property type="match status" value="1"/>
</dbReference>
<evidence type="ECO:0000259" key="11">
    <source>
        <dbReference type="PROSITE" id="PS50198"/>
    </source>
</evidence>
<evidence type="ECO:0000256" key="2">
    <source>
        <dbReference type="ARBA" id="ARBA00022729"/>
    </source>
</evidence>
<name>A0A7C9J2E4_9RHOB</name>
<dbReference type="InterPro" id="IPR046357">
    <property type="entry name" value="PPIase_dom_sf"/>
</dbReference>
<dbReference type="PROSITE" id="PS50198">
    <property type="entry name" value="PPIC_PPIASE_2"/>
    <property type="match status" value="1"/>
</dbReference>
<dbReference type="Gene3D" id="1.10.4030.10">
    <property type="entry name" value="Porin chaperone SurA, peptide-binding domain"/>
    <property type="match status" value="1"/>
</dbReference>
<dbReference type="PANTHER" id="PTHR47637:SF1">
    <property type="entry name" value="CHAPERONE SURA"/>
    <property type="match status" value="1"/>
</dbReference>
<comment type="caution">
    <text evidence="12">The sequence shown here is derived from an EMBL/GenBank/DDBJ whole genome shotgun (WGS) entry which is preliminary data.</text>
</comment>
<sequence>MRCSLWRKGIAGAVSALLIAVAAWPATAQNRFEPVVRVNERIVTRYELDERTRFLSLLRAPGDPRNIAREQLVNEAIQRGAAEDFGIELSEDGLREGMSEFAGRANLTADEFIAALQQNGVSAETFRDFVGAGVLWRDYVRARFGESARDIPRSQVERTLTQLGTEGGLRVLLSEILLPANTPETAAASRARAAELATITDENAFAAAARQFSIAASRARGGELNWVAVDTLPPNVVQAVANLTPGQTSRPIELENAIGLYFLRQAERIAAGTPEALDVDYALFITDGSEGAAARVLARVDVCDDFYGLAQGLPEERLIRETRPAGGLPGDVAGAIQTLDANEAAVITRGGVPAVLMLCARAPAAESTVDFEIVGTRLLNQRLGAIAAHHLAELRAAAFVEDLTN</sequence>
<dbReference type="RefSeq" id="WP_160763410.1">
    <property type="nucleotide sequence ID" value="NZ_WUPT01000001.1"/>
</dbReference>
<organism evidence="12 13">
    <name type="scientific">Kangsaoukella pontilimi</name>
    <dbReference type="NCBI Taxonomy" id="2691042"/>
    <lineage>
        <taxon>Bacteria</taxon>
        <taxon>Pseudomonadati</taxon>
        <taxon>Pseudomonadota</taxon>
        <taxon>Alphaproteobacteria</taxon>
        <taxon>Rhodobacterales</taxon>
        <taxon>Paracoccaceae</taxon>
        <taxon>Kangsaoukella</taxon>
    </lineage>
</organism>
<dbReference type="Pfam" id="PF09312">
    <property type="entry name" value="SurA_N"/>
    <property type="match status" value="1"/>
</dbReference>
<accession>A0A7C9J2E4</accession>
<keyword evidence="5" id="KW-0143">Chaperone</keyword>
<evidence type="ECO:0000313" key="13">
    <source>
        <dbReference type="Proteomes" id="UP000480350"/>
    </source>
</evidence>
<dbReference type="Pfam" id="PF00639">
    <property type="entry name" value="Rotamase"/>
    <property type="match status" value="1"/>
</dbReference>
<dbReference type="InterPro" id="IPR000297">
    <property type="entry name" value="PPIase_PpiC"/>
</dbReference>
<keyword evidence="4 9" id="KW-0697">Rotamase</keyword>
<evidence type="ECO:0000256" key="7">
    <source>
        <dbReference type="ARBA" id="ARBA00030642"/>
    </source>
</evidence>
<proteinExistence type="predicted"/>
<dbReference type="SUPFAM" id="SSF54534">
    <property type="entry name" value="FKBP-like"/>
    <property type="match status" value="1"/>
</dbReference>
<keyword evidence="3" id="KW-0574">Periplasm</keyword>
<keyword evidence="2 10" id="KW-0732">Signal</keyword>
<dbReference type="GO" id="GO:0003755">
    <property type="term" value="F:peptidyl-prolyl cis-trans isomerase activity"/>
    <property type="evidence" value="ECO:0007669"/>
    <property type="project" value="UniProtKB-KW"/>
</dbReference>
<dbReference type="InterPro" id="IPR027304">
    <property type="entry name" value="Trigger_fact/SurA_dom_sf"/>
</dbReference>
<evidence type="ECO:0000256" key="10">
    <source>
        <dbReference type="SAM" id="SignalP"/>
    </source>
</evidence>
<evidence type="ECO:0000256" key="8">
    <source>
        <dbReference type="ARBA" id="ARBA00031484"/>
    </source>
</evidence>
<dbReference type="InterPro" id="IPR015391">
    <property type="entry name" value="SurA_N"/>
</dbReference>
<dbReference type="AlphaFoldDB" id="A0A7C9J2E4"/>
<evidence type="ECO:0000256" key="4">
    <source>
        <dbReference type="ARBA" id="ARBA00023110"/>
    </source>
</evidence>
<dbReference type="EMBL" id="WUPT01000001">
    <property type="protein sequence ID" value="MXQ07541.1"/>
    <property type="molecule type" value="Genomic_DNA"/>
</dbReference>
<evidence type="ECO:0000313" key="12">
    <source>
        <dbReference type="EMBL" id="MXQ07541.1"/>
    </source>
</evidence>
<feature type="signal peptide" evidence="10">
    <location>
        <begin position="1"/>
        <end position="28"/>
    </location>
</feature>
<dbReference type="InterPro" id="IPR050280">
    <property type="entry name" value="OMP_Chaperone_SurA"/>
</dbReference>
<dbReference type="SUPFAM" id="SSF109998">
    <property type="entry name" value="Triger factor/SurA peptide-binding domain-like"/>
    <property type="match status" value="1"/>
</dbReference>
<evidence type="ECO:0000256" key="9">
    <source>
        <dbReference type="PROSITE-ProRule" id="PRU00278"/>
    </source>
</evidence>
<evidence type="ECO:0000256" key="1">
    <source>
        <dbReference type="ARBA" id="ARBA00018370"/>
    </source>
</evidence>
<keyword evidence="6 9" id="KW-0413">Isomerase</keyword>
<dbReference type="Proteomes" id="UP000480350">
    <property type="component" value="Unassembled WGS sequence"/>
</dbReference>
<keyword evidence="13" id="KW-1185">Reference proteome</keyword>
<evidence type="ECO:0000256" key="3">
    <source>
        <dbReference type="ARBA" id="ARBA00022764"/>
    </source>
</evidence>
<evidence type="ECO:0000256" key="5">
    <source>
        <dbReference type="ARBA" id="ARBA00023186"/>
    </source>
</evidence>
<dbReference type="Gene3D" id="3.10.50.40">
    <property type="match status" value="1"/>
</dbReference>
<evidence type="ECO:0000256" key="6">
    <source>
        <dbReference type="ARBA" id="ARBA00023235"/>
    </source>
</evidence>
<reference evidence="12 13" key="2">
    <citation type="submission" date="2020-03" db="EMBL/GenBank/DDBJ databases">
        <title>Kangsaoukella pontilimi gen. nov., sp. nov., a new member of the family Rhodobacteraceae isolated from a tidal mudflat.</title>
        <authorList>
            <person name="Kim I.S."/>
        </authorList>
    </citation>
    <scope>NUCLEOTIDE SEQUENCE [LARGE SCALE GENOMIC DNA]</scope>
    <source>
        <strain evidence="12 13">GH1-50</strain>
    </source>
</reference>
<feature type="domain" description="PpiC" evidence="11">
    <location>
        <begin position="168"/>
        <end position="265"/>
    </location>
</feature>
<reference evidence="12 13" key="1">
    <citation type="submission" date="2019-12" db="EMBL/GenBank/DDBJ databases">
        <authorList>
            <person name="Lee S.D."/>
        </authorList>
    </citation>
    <scope>NUCLEOTIDE SEQUENCE [LARGE SCALE GENOMIC DNA]</scope>
    <source>
        <strain evidence="12 13">GH1-50</strain>
    </source>
</reference>